<dbReference type="OrthoDB" id="482420at2"/>
<evidence type="ECO:0000313" key="4">
    <source>
        <dbReference type="Proteomes" id="UP000068164"/>
    </source>
</evidence>
<dbReference type="SUPFAM" id="SSF56524">
    <property type="entry name" value="Oxidoreductase molybdopterin-binding domain"/>
    <property type="match status" value="1"/>
</dbReference>
<dbReference type="RefSeq" id="WP_028748390.1">
    <property type="nucleotide sequence ID" value="NZ_LNCD01000014.1"/>
</dbReference>
<keyword evidence="1" id="KW-0732">Signal</keyword>
<dbReference type="AlphaFoldDB" id="A0A120FQX4"/>
<feature type="domain" description="Oxidoreductase molybdopterin-binding" evidence="2">
    <location>
        <begin position="61"/>
        <end position="156"/>
    </location>
</feature>
<accession>A0A120FQX4</accession>
<keyword evidence="4" id="KW-1185">Reference proteome</keyword>
<dbReference type="EMBL" id="LNCD01000014">
    <property type="protein sequence ID" value="KWV59177.1"/>
    <property type="molecule type" value="Genomic_DNA"/>
</dbReference>
<feature type="chain" id="PRO_5007165583" description="Oxidoreductase molybdopterin-binding domain-containing protein" evidence="1">
    <location>
        <begin position="24"/>
        <end position="159"/>
    </location>
</feature>
<dbReference type="Gene3D" id="3.90.420.10">
    <property type="entry name" value="Oxidoreductase, molybdopterin-binding domain"/>
    <property type="match status" value="1"/>
</dbReference>
<comment type="caution">
    <text evidence="3">The sequence shown here is derived from an EMBL/GenBank/DDBJ whole genome shotgun (WGS) entry which is preliminary data.</text>
</comment>
<dbReference type="InterPro" id="IPR000572">
    <property type="entry name" value="OxRdtase_Mopterin-bd_dom"/>
</dbReference>
<protein>
    <recommendedName>
        <fullName evidence="2">Oxidoreductase molybdopterin-binding domain-containing protein</fullName>
    </recommendedName>
</protein>
<reference evidence="3 4" key="1">
    <citation type="submission" date="2015-11" db="EMBL/GenBank/DDBJ databases">
        <title>Draft Genome Sequence of the Strain BR 10423 (Rhizobium sp.) isolated from nodules of Mimosa pudica.</title>
        <authorList>
            <person name="Barauna A.C."/>
            <person name="Zilli J.E."/>
            <person name="Simoes-Araujo J.L."/>
            <person name="Reis V.M."/>
            <person name="James E.K."/>
            <person name="Reis F.B.Jr."/>
            <person name="Rouws L.F."/>
            <person name="Passos S.R."/>
            <person name="Gois S.R."/>
        </authorList>
    </citation>
    <scope>NUCLEOTIDE SEQUENCE [LARGE SCALE GENOMIC DNA]</scope>
    <source>
        <strain evidence="3 4">BR10423</strain>
    </source>
</reference>
<evidence type="ECO:0000259" key="2">
    <source>
        <dbReference type="Pfam" id="PF00174"/>
    </source>
</evidence>
<evidence type="ECO:0000256" key="1">
    <source>
        <dbReference type="SAM" id="SignalP"/>
    </source>
</evidence>
<feature type="signal peptide" evidence="1">
    <location>
        <begin position="1"/>
        <end position="23"/>
    </location>
</feature>
<organism evidence="3 4">
    <name type="scientific">Rhizobium altiplani</name>
    <dbReference type="NCBI Taxonomy" id="1864509"/>
    <lineage>
        <taxon>Bacteria</taxon>
        <taxon>Pseudomonadati</taxon>
        <taxon>Pseudomonadota</taxon>
        <taxon>Alphaproteobacteria</taxon>
        <taxon>Hyphomicrobiales</taxon>
        <taxon>Rhizobiaceae</taxon>
        <taxon>Rhizobium/Agrobacterium group</taxon>
        <taxon>Rhizobium</taxon>
    </lineage>
</organism>
<sequence length="159" mass="17152">MSANKLQIGVSAALFLIASSASAGQIILDGEVKPPVKISSEQFESFPHIELVVKGQDGTLFKYSGVELSKILTFAKIPIKGDLKGKDIDKYLVALGADGFGAVFSLPEFDAGKFIVADKLNGKPLAVTDGPLQIISPDETRRSRWVKNLVRLTIQRARP</sequence>
<dbReference type="Pfam" id="PF00174">
    <property type="entry name" value="Oxidored_molyb"/>
    <property type="match status" value="1"/>
</dbReference>
<name>A0A120FQX4_9HYPH</name>
<evidence type="ECO:0000313" key="3">
    <source>
        <dbReference type="EMBL" id="KWV59177.1"/>
    </source>
</evidence>
<gene>
    <name evidence="3" type="ORF">AS026_29180</name>
</gene>
<dbReference type="InterPro" id="IPR036374">
    <property type="entry name" value="OxRdtase_Mopterin-bd_sf"/>
</dbReference>
<proteinExistence type="predicted"/>
<dbReference type="Proteomes" id="UP000068164">
    <property type="component" value="Unassembled WGS sequence"/>
</dbReference>